<sequence>MNQVMRLLFGWSLILTILFSSVRIVAFDASFYAQFYEKTKLADELGVSNQDLNKSMAMMLDYITGKRSNMDGTMVRDGHVVQIYNAKEKAHMKDVRQLYQNAMLALKICVGILIAVPCLFYIRERTMKKVIANCCVGFFQSLLCFGVFLLVIGFWALTDFTDFWIKFHELFFTNDLWLLDPRTDFMIEICPEALFSSLILRIVVVMLAGFVPCALFSIWYMKRKAPIGYSL</sequence>
<protein>
    <recommendedName>
        <fullName evidence="4">TIGR01906 family membrane protein</fullName>
    </recommendedName>
</protein>
<keyword evidence="1" id="KW-1133">Transmembrane helix</keyword>
<dbReference type="InterPro" id="IPR010178">
    <property type="entry name" value="Lit"/>
</dbReference>
<dbReference type="STRING" id="1862672.BO225_07790"/>
<evidence type="ECO:0008006" key="4">
    <source>
        <dbReference type="Google" id="ProtNLM"/>
    </source>
</evidence>
<feature type="transmembrane region" description="Helical" evidence="1">
    <location>
        <begin position="102"/>
        <end position="122"/>
    </location>
</feature>
<feature type="transmembrane region" description="Helical" evidence="1">
    <location>
        <begin position="134"/>
        <end position="157"/>
    </location>
</feature>
<feature type="transmembrane region" description="Helical" evidence="1">
    <location>
        <begin position="198"/>
        <end position="221"/>
    </location>
</feature>
<dbReference type="RefSeq" id="WP_076341704.1">
    <property type="nucleotide sequence ID" value="NZ_CAJTMI010000055.1"/>
</dbReference>
<accession>A0A1U7NLR5</accession>
<evidence type="ECO:0000313" key="2">
    <source>
        <dbReference type="EMBL" id="OLU45751.1"/>
    </source>
</evidence>
<gene>
    <name evidence="2" type="ORF">BO225_07790</name>
</gene>
<name>A0A1U7NLR5_9FIRM</name>
<keyword evidence="3" id="KW-1185">Reference proteome</keyword>
<dbReference type="AlphaFoldDB" id="A0A1U7NLR5"/>
<dbReference type="EMBL" id="MPKA01000081">
    <property type="protein sequence ID" value="OLU45751.1"/>
    <property type="molecule type" value="Genomic_DNA"/>
</dbReference>
<dbReference type="NCBIfam" id="TIGR01906">
    <property type="entry name" value="integ_TIGR01906"/>
    <property type="match status" value="1"/>
</dbReference>
<keyword evidence="1" id="KW-0812">Transmembrane</keyword>
<evidence type="ECO:0000256" key="1">
    <source>
        <dbReference type="SAM" id="Phobius"/>
    </source>
</evidence>
<organism evidence="2 3">
    <name type="scientific">Dubosiella newyorkensis</name>
    <dbReference type="NCBI Taxonomy" id="1862672"/>
    <lineage>
        <taxon>Bacteria</taxon>
        <taxon>Bacillati</taxon>
        <taxon>Bacillota</taxon>
        <taxon>Erysipelotrichia</taxon>
        <taxon>Erysipelotrichales</taxon>
        <taxon>Erysipelotrichaceae</taxon>
        <taxon>Dubosiella</taxon>
    </lineage>
</organism>
<dbReference type="OrthoDB" id="9813051at2"/>
<evidence type="ECO:0000313" key="3">
    <source>
        <dbReference type="Proteomes" id="UP000186705"/>
    </source>
</evidence>
<dbReference type="GeneID" id="78275838"/>
<dbReference type="Proteomes" id="UP000186705">
    <property type="component" value="Unassembled WGS sequence"/>
</dbReference>
<dbReference type="Pfam" id="PF07314">
    <property type="entry name" value="Lit"/>
    <property type="match status" value="1"/>
</dbReference>
<reference evidence="2 3" key="1">
    <citation type="submission" date="2016-11" db="EMBL/GenBank/DDBJ databases">
        <title>Description of two novel members of the family Erysipelotrichaceae: Ileibacterium lipovorans gen. nov., sp. nov. and Dubosiella newyorkensis, gen. nov., sp. nov.</title>
        <authorList>
            <person name="Cox L.M."/>
            <person name="Sohn J."/>
            <person name="Tyrrell K.L."/>
            <person name="Citron D.M."/>
            <person name="Lawson P.A."/>
            <person name="Patel N.B."/>
            <person name="Iizumi T."/>
            <person name="Perez-Perez G.I."/>
            <person name="Goldstein E.J."/>
            <person name="Blaser M.J."/>
        </authorList>
    </citation>
    <scope>NUCLEOTIDE SEQUENCE [LARGE SCALE GENOMIC DNA]</scope>
    <source>
        <strain evidence="2 3">NYU-BL-A4</strain>
    </source>
</reference>
<comment type="caution">
    <text evidence="2">The sequence shown here is derived from an EMBL/GenBank/DDBJ whole genome shotgun (WGS) entry which is preliminary data.</text>
</comment>
<keyword evidence="1" id="KW-0472">Membrane</keyword>
<proteinExistence type="predicted"/>